<accession>A0A3E3I8F9</accession>
<dbReference type="CDD" id="cd06567">
    <property type="entry name" value="Peptidase_S41"/>
    <property type="match status" value="1"/>
</dbReference>
<dbReference type="PROSITE" id="PS50835">
    <property type="entry name" value="IG_LIKE"/>
    <property type="match status" value="1"/>
</dbReference>
<dbReference type="RefSeq" id="WP_025488687.1">
    <property type="nucleotide sequence ID" value="NZ_CALBAU010000206.1"/>
</dbReference>
<protein>
    <recommendedName>
        <fullName evidence="1">Ig-like domain-containing protein</fullName>
    </recommendedName>
</protein>
<dbReference type="EMBL" id="QVLU01000046">
    <property type="protein sequence ID" value="RGE63355.1"/>
    <property type="molecule type" value="Genomic_DNA"/>
</dbReference>
<dbReference type="PANTHER" id="PTHR32060:SF22">
    <property type="entry name" value="CARBOXYL-TERMINAL-PROCESSING PEPTIDASE 3, CHLOROPLASTIC"/>
    <property type="match status" value="1"/>
</dbReference>
<dbReference type="Proteomes" id="UP000261166">
    <property type="component" value="Unassembled WGS sequence"/>
</dbReference>
<dbReference type="GO" id="GO:0006508">
    <property type="term" value="P:proteolysis"/>
    <property type="evidence" value="ECO:0007669"/>
    <property type="project" value="InterPro"/>
</dbReference>
<proteinExistence type="predicted"/>
<dbReference type="InterPro" id="IPR005151">
    <property type="entry name" value="Tail-specific_protease"/>
</dbReference>
<sequence length="388" mass="43107">MKRYSKEELQQDFKLLKRCICEENPLAFTDRNKVLAEFEQAEAGIRDGMTEEEFYYLVNPCVTAAGCGHTNLAVSTALIEARKETALYFPVEVIIDSGKLQVRQDSPEYGLYEGDRILGINGRGAEDILSCLERNISHDGSNPALAWYLAGKHFGYEYYEFADKSGVFRTEVLRGDNTRDIITIEGKYIPRHNTAAWQLHAPENIAPYECGREGKEAFLVIRVFSEGEQSFEQFLAGFFAELREAGADRLIIDLRGNFGGYPGMARELLSYLTEREIPYFTRDTKLPEVCGLSEMGGNILPKENCFKGDITLLINGGCFSTSGHFAAVFKENHLGRILGSTTGGGAACTDFSADAVLENTGLRLHYSRALFAVQADESMRNGVEPDGV</sequence>
<dbReference type="GO" id="GO:0004175">
    <property type="term" value="F:endopeptidase activity"/>
    <property type="evidence" value="ECO:0007669"/>
    <property type="project" value="TreeGrafter"/>
</dbReference>
<dbReference type="OrthoDB" id="1653205at2"/>
<comment type="caution">
    <text evidence="2">The sequence shown here is derived from an EMBL/GenBank/DDBJ whole genome shotgun (WGS) entry which is preliminary data.</text>
</comment>
<dbReference type="Gene3D" id="3.90.226.10">
    <property type="entry name" value="2-enoyl-CoA Hydratase, Chain A, domain 1"/>
    <property type="match status" value="1"/>
</dbReference>
<dbReference type="GO" id="GO:0008236">
    <property type="term" value="F:serine-type peptidase activity"/>
    <property type="evidence" value="ECO:0007669"/>
    <property type="project" value="InterPro"/>
</dbReference>
<dbReference type="SUPFAM" id="SSF52096">
    <property type="entry name" value="ClpP/crotonase"/>
    <property type="match status" value="1"/>
</dbReference>
<dbReference type="SMART" id="SM00245">
    <property type="entry name" value="TSPc"/>
    <property type="match status" value="1"/>
</dbReference>
<evidence type="ECO:0000259" key="1">
    <source>
        <dbReference type="PROSITE" id="PS50835"/>
    </source>
</evidence>
<evidence type="ECO:0000313" key="2">
    <source>
        <dbReference type="EMBL" id="RGE63355.1"/>
    </source>
</evidence>
<dbReference type="InterPro" id="IPR007110">
    <property type="entry name" value="Ig-like_dom"/>
</dbReference>
<gene>
    <name evidence="2" type="ORF">DWY69_28485</name>
</gene>
<name>A0A3E3I8F9_9FIRM</name>
<organism evidence="2 3">
    <name type="scientific">Eisenbergiella massiliensis</name>
    <dbReference type="NCBI Taxonomy" id="1720294"/>
    <lineage>
        <taxon>Bacteria</taxon>
        <taxon>Bacillati</taxon>
        <taxon>Bacillota</taxon>
        <taxon>Clostridia</taxon>
        <taxon>Lachnospirales</taxon>
        <taxon>Lachnospiraceae</taxon>
        <taxon>Eisenbergiella</taxon>
    </lineage>
</organism>
<evidence type="ECO:0000313" key="3">
    <source>
        <dbReference type="Proteomes" id="UP000261166"/>
    </source>
</evidence>
<reference evidence="2 3" key="1">
    <citation type="submission" date="2018-08" db="EMBL/GenBank/DDBJ databases">
        <title>A genome reference for cultivated species of the human gut microbiota.</title>
        <authorList>
            <person name="Zou Y."/>
            <person name="Xue W."/>
            <person name="Luo G."/>
        </authorList>
    </citation>
    <scope>NUCLEOTIDE SEQUENCE [LARGE SCALE GENOMIC DNA]</scope>
    <source>
        <strain evidence="2 3">AF26-4BH</strain>
    </source>
</reference>
<dbReference type="AlphaFoldDB" id="A0A3E3I8F9"/>
<dbReference type="InterPro" id="IPR029045">
    <property type="entry name" value="ClpP/crotonase-like_dom_sf"/>
</dbReference>
<dbReference type="PANTHER" id="PTHR32060">
    <property type="entry name" value="TAIL-SPECIFIC PROTEASE"/>
    <property type="match status" value="1"/>
</dbReference>
<dbReference type="Pfam" id="PF03572">
    <property type="entry name" value="Peptidase_S41"/>
    <property type="match status" value="1"/>
</dbReference>
<feature type="domain" description="Ig-like" evidence="1">
    <location>
        <begin position="107"/>
        <end position="210"/>
    </location>
</feature>